<dbReference type="GO" id="GO:0008270">
    <property type="term" value="F:zinc ion binding"/>
    <property type="evidence" value="ECO:0007669"/>
    <property type="project" value="UniProtKB-KW"/>
</dbReference>
<evidence type="ECO:0000256" key="5">
    <source>
        <dbReference type="ARBA" id="ARBA00022833"/>
    </source>
</evidence>
<dbReference type="GO" id="GO:0006364">
    <property type="term" value="P:rRNA processing"/>
    <property type="evidence" value="ECO:0007669"/>
    <property type="project" value="TreeGrafter"/>
</dbReference>
<comment type="caution">
    <text evidence="11">The sequence shown here is derived from an EMBL/GenBank/DDBJ whole genome shotgun (WGS) entry which is preliminary data.</text>
</comment>
<dbReference type="GO" id="GO:0005730">
    <property type="term" value="C:nucleolus"/>
    <property type="evidence" value="ECO:0007669"/>
    <property type="project" value="TreeGrafter"/>
</dbReference>
<dbReference type="PANTHER" id="PTHR13100:SF10">
    <property type="entry name" value="CELL GROWTH-REGULATING NUCLEOLAR PROTEIN"/>
    <property type="match status" value="1"/>
</dbReference>
<dbReference type="GO" id="GO:0003677">
    <property type="term" value="F:DNA binding"/>
    <property type="evidence" value="ECO:0007669"/>
    <property type="project" value="InterPro"/>
</dbReference>
<keyword evidence="2" id="KW-0479">Metal-binding</keyword>
<feature type="region of interest" description="Disordered" evidence="9">
    <location>
        <begin position="60"/>
        <end position="103"/>
    </location>
</feature>
<proteinExistence type="inferred from homology"/>
<dbReference type="SUPFAM" id="SSF57667">
    <property type="entry name" value="beta-beta-alpha zinc fingers"/>
    <property type="match status" value="2"/>
</dbReference>
<accession>A0AAN6D5Y6</accession>
<evidence type="ECO:0000256" key="3">
    <source>
        <dbReference type="ARBA" id="ARBA00022737"/>
    </source>
</evidence>
<dbReference type="InterPro" id="IPR014898">
    <property type="entry name" value="Znf_C2H2_LYAR"/>
</dbReference>
<dbReference type="AlphaFoldDB" id="A0AAN6D5Y6"/>
<keyword evidence="5" id="KW-0862">Zinc</keyword>
<evidence type="ECO:0000313" key="12">
    <source>
        <dbReference type="Proteomes" id="UP000738402"/>
    </source>
</evidence>
<evidence type="ECO:0000256" key="6">
    <source>
        <dbReference type="ARBA" id="ARBA00023242"/>
    </source>
</evidence>
<dbReference type="InterPro" id="IPR036236">
    <property type="entry name" value="Znf_C2H2_sf"/>
</dbReference>
<evidence type="ECO:0000259" key="10">
    <source>
        <dbReference type="Pfam" id="PF08790"/>
    </source>
</evidence>
<feature type="domain" description="Zinc finger C2H2 LYAR-type" evidence="10">
    <location>
        <begin position="30"/>
        <end position="57"/>
    </location>
</feature>
<evidence type="ECO:0000313" key="11">
    <source>
        <dbReference type="EMBL" id="KAG7727612.1"/>
    </source>
</evidence>
<evidence type="ECO:0000256" key="2">
    <source>
        <dbReference type="ARBA" id="ARBA00022723"/>
    </source>
</evidence>
<comment type="similarity">
    <text evidence="7">Belongs to the UPF0743 family.</text>
</comment>
<dbReference type="PANTHER" id="PTHR13100">
    <property type="entry name" value="CELL GROWTH-REGULATING NUCLEOLAR PROTEIN LYAR"/>
    <property type="match status" value="1"/>
</dbReference>
<feature type="compositionally biased region" description="Basic and acidic residues" evidence="9">
    <location>
        <begin position="69"/>
        <end position="87"/>
    </location>
</feature>
<dbReference type="Proteomes" id="UP000738402">
    <property type="component" value="Unassembled WGS sequence"/>
</dbReference>
<evidence type="ECO:0000256" key="9">
    <source>
        <dbReference type="SAM" id="MobiDB-lite"/>
    </source>
</evidence>
<dbReference type="GO" id="GO:0000122">
    <property type="term" value="P:negative regulation of transcription by RNA polymerase II"/>
    <property type="evidence" value="ECO:0007669"/>
    <property type="project" value="TreeGrafter"/>
</dbReference>
<keyword evidence="6" id="KW-0539">Nucleus</keyword>
<dbReference type="PROSITE" id="PS51804">
    <property type="entry name" value="ZF_C2HC_LYAR"/>
    <property type="match status" value="2"/>
</dbReference>
<dbReference type="FunFam" id="3.30.1490.490:FF:000001">
    <property type="entry name" value="cell growth-regulating nucleolar protein-like"/>
    <property type="match status" value="1"/>
</dbReference>
<keyword evidence="4 8" id="KW-0863">Zinc-finger</keyword>
<evidence type="ECO:0000256" key="7">
    <source>
        <dbReference type="ARBA" id="ARBA00061084"/>
    </source>
</evidence>
<evidence type="ECO:0000256" key="4">
    <source>
        <dbReference type="ARBA" id="ARBA00022771"/>
    </source>
</evidence>
<organism evidence="11 12">
    <name type="scientific">Ogataea haglerorum</name>
    <dbReference type="NCBI Taxonomy" id="1937702"/>
    <lineage>
        <taxon>Eukaryota</taxon>
        <taxon>Fungi</taxon>
        <taxon>Dikarya</taxon>
        <taxon>Ascomycota</taxon>
        <taxon>Saccharomycotina</taxon>
        <taxon>Pichiomycetes</taxon>
        <taxon>Pichiales</taxon>
        <taxon>Pichiaceae</taxon>
        <taxon>Ogataea</taxon>
    </lineage>
</organism>
<evidence type="ECO:0000256" key="8">
    <source>
        <dbReference type="PROSITE-ProRule" id="PRU01145"/>
    </source>
</evidence>
<dbReference type="Gene3D" id="3.30.1490.490">
    <property type="match status" value="1"/>
</dbReference>
<sequence>MVSFSCEVCNDTVVKKKLALHQRQCHGAYFTCIDCNATFYNNDHNSHTSCITEAEKYEKGWKAPKLKSVKSERELQRPHSSKPEKTNNKQKSRAKSAEPSLASFVSGSESLYKVLKKARKGLKKDKSELLKSLKVSKNADGTITVSL</sequence>
<gene>
    <name evidence="11" type="ORF">KL933_002546</name>
</gene>
<protein>
    <recommendedName>
        <fullName evidence="10">Zinc finger C2H2 LYAR-type domain-containing protein</fullName>
    </recommendedName>
</protein>
<dbReference type="EMBL" id="JAHLUH010000006">
    <property type="protein sequence ID" value="KAG7727612.1"/>
    <property type="molecule type" value="Genomic_DNA"/>
</dbReference>
<keyword evidence="3" id="KW-0677">Repeat</keyword>
<dbReference type="InterPro" id="IPR039999">
    <property type="entry name" value="LYAR"/>
</dbReference>
<dbReference type="Pfam" id="PF08790">
    <property type="entry name" value="zf-LYAR"/>
    <property type="match status" value="1"/>
</dbReference>
<reference evidence="11" key="1">
    <citation type="journal article" date="2021" name="G3 (Bethesda)">
        <title>Genomic diversity, chromosomal rearrangements, and interspecies hybridization in the ogataea polymorpha species complex.</title>
        <authorList>
            <person name="Hanson S.J."/>
            <person name="Cinneide E.O."/>
            <person name="Salzberg L.I."/>
            <person name="Wolfe K.H."/>
            <person name="McGowan J."/>
            <person name="Fitzpatrick D.A."/>
            <person name="Matlin K."/>
        </authorList>
    </citation>
    <scope>NUCLEOTIDE SEQUENCE</scope>
    <source>
        <strain evidence="11">83-405-1</strain>
    </source>
</reference>
<evidence type="ECO:0000256" key="1">
    <source>
        <dbReference type="ARBA" id="ARBA00004123"/>
    </source>
</evidence>
<name>A0AAN6D5Y6_9ASCO</name>
<comment type="subcellular location">
    <subcellularLocation>
        <location evidence="1">Nucleus</location>
    </subcellularLocation>
</comment>